<organism evidence="1 2">
    <name type="scientific">Suillus luteus UH-Slu-Lm8-n1</name>
    <dbReference type="NCBI Taxonomy" id="930992"/>
    <lineage>
        <taxon>Eukaryota</taxon>
        <taxon>Fungi</taxon>
        <taxon>Dikarya</taxon>
        <taxon>Basidiomycota</taxon>
        <taxon>Agaricomycotina</taxon>
        <taxon>Agaricomycetes</taxon>
        <taxon>Agaricomycetidae</taxon>
        <taxon>Boletales</taxon>
        <taxon>Suillineae</taxon>
        <taxon>Suillaceae</taxon>
        <taxon>Suillus</taxon>
    </lineage>
</organism>
<protein>
    <submittedName>
        <fullName evidence="1">Uncharacterized protein</fullName>
    </submittedName>
</protein>
<dbReference type="EMBL" id="KN835925">
    <property type="protein sequence ID" value="KIK33521.1"/>
    <property type="molecule type" value="Genomic_DNA"/>
</dbReference>
<reference evidence="1 2" key="1">
    <citation type="submission" date="2014-04" db="EMBL/GenBank/DDBJ databases">
        <authorList>
            <consortium name="DOE Joint Genome Institute"/>
            <person name="Kuo A."/>
            <person name="Ruytinx J."/>
            <person name="Rineau F."/>
            <person name="Colpaert J."/>
            <person name="Kohler A."/>
            <person name="Nagy L.G."/>
            <person name="Floudas D."/>
            <person name="Copeland A."/>
            <person name="Barry K.W."/>
            <person name="Cichocki N."/>
            <person name="Veneault-Fourrey C."/>
            <person name="LaButti K."/>
            <person name="Lindquist E.A."/>
            <person name="Lipzen A."/>
            <person name="Lundell T."/>
            <person name="Morin E."/>
            <person name="Murat C."/>
            <person name="Sun H."/>
            <person name="Tunlid A."/>
            <person name="Henrissat B."/>
            <person name="Grigoriev I.V."/>
            <person name="Hibbett D.S."/>
            <person name="Martin F."/>
            <person name="Nordberg H.P."/>
            <person name="Cantor M.N."/>
            <person name="Hua S.X."/>
        </authorList>
    </citation>
    <scope>NUCLEOTIDE SEQUENCE [LARGE SCALE GENOMIC DNA]</scope>
    <source>
        <strain evidence="1 2">UH-Slu-Lm8-n1</strain>
    </source>
</reference>
<evidence type="ECO:0000313" key="2">
    <source>
        <dbReference type="Proteomes" id="UP000054485"/>
    </source>
</evidence>
<dbReference type="InParanoid" id="A0A0C9ZVX3"/>
<keyword evidence="2" id="KW-1185">Reference proteome</keyword>
<dbReference type="HOGENOM" id="CLU_2528989_0_0_1"/>
<dbReference type="Proteomes" id="UP000054485">
    <property type="component" value="Unassembled WGS sequence"/>
</dbReference>
<evidence type="ECO:0000313" key="1">
    <source>
        <dbReference type="EMBL" id="KIK33521.1"/>
    </source>
</evidence>
<name>A0A0C9ZVX3_9AGAM</name>
<reference evidence="2" key="2">
    <citation type="submission" date="2015-01" db="EMBL/GenBank/DDBJ databases">
        <title>Evolutionary Origins and Diversification of the Mycorrhizal Mutualists.</title>
        <authorList>
            <consortium name="DOE Joint Genome Institute"/>
            <consortium name="Mycorrhizal Genomics Consortium"/>
            <person name="Kohler A."/>
            <person name="Kuo A."/>
            <person name="Nagy L.G."/>
            <person name="Floudas D."/>
            <person name="Copeland A."/>
            <person name="Barry K.W."/>
            <person name="Cichocki N."/>
            <person name="Veneault-Fourrey C."/>
            <person name="LaButti K."/>
            <person name="Lindquist E.A."/>
            <person name="Lipzen A."/>
            <person name="Lundell T."/>
            <person name="Morin E."/>
            <person name="Murat C."/>
            <person name="Riley R."/>
            <person name="Ohm R."/>
            <person name="Sun H."/>
            <person name="Tunlid A."/>
            <person name="Henrissat B."/>
            <person name="Grigoriev I.V."/>
            <person name="Hibbett D.S."/>
            <person name="Martin F."/>
        </authorList>
    </citation>
    <scope>NUCLEOTIDE SEQUENCE [LARGE SCALE GENOMIC DNA]</scope>
    <source>
        <strain evidence="2">UH-Slu-Lm8-n1</strain>
    </source>
</reference>
<accession>A0A0C9ZVX3</accession>
<gene>
    <name evidence="1" type="ORF">CY34DRAFT_813539</name>
</gene>
<proteinExistence type="predicted"/>
<sequence>MHTEHSLYEGLRLDRLSECLSLINSPTKLSSDILFIFSSHSITYYDLQSPQAVDLDIETIEGDCCGHGKFVVQIVCVCELPPQD</sequence>
<dbReference type="AlphaFoldDB" id="A0A0C9ZVX3"/>